<name>A0A8J2ZGW8_9RHOB</name>
<accession>A0A8J2ZGW8</accession>
<feature type="transmembrane region" description="Helical" evidence="1">
    <location>
        <begin position="68"/>
        <end position="89"/>
    </location>
</feature>
<reference evidence="2" key="1">
    <citation type="journal article" date="2014" name="Int. J. Syst. Evol. Microbiol.">
        <title>Complete genome sequence of Corynebacterium casei LMG S-19264T (=DSM 44701T), isolated from a smear-ripened cheese.</title>
        <authorList>
            <consortium name="US DOE Joint Genome Institute (JGI-PGF)"/>
            <person name="Walter F."/>
            <person name="Albersmeier A."/>
            <person name="Kalinowski J."/>
            <person name="Ruckert C."/>
        </authorList>
    </citation>
    <scope>NUCLEOTIDE SEQUENCE</scope>
    <source>
        <strain evidence="2">CGMCC 1.15762</strain>
    </source>
</reference>
<comment type="caution">
    <text evidence="2">The sequence shown here is derived from an EMBL/GenBank/DDBJ whole genome shotgun (WGS) entry which is preliminary data.</text>
</comment>
<keyword evidence="3" id="KW-1185">Reference proteome</keyword>
<evidence type="ECO:0000313" key="2">
    <source>
        <dbReference type="EMBL" id="GGG61354.1"/>
    </source>
</evidence>
<organism evidence="2 3">
    <name type="scientific">Salipiger pallidus</name>
    <dbReference type="NCBI Taxonomy" id="1775170"/>
    <lineage>
        <taxon>Bacteria</taxon>
        <taxon>Pseudomonadati</taxon>
        <taxon>Pseudomonadota</taxon>
        <taxon>Alphaproteobacteria</taxon>
        <taxon>Rhodobacterales</taxon>
        <taxon>Roseobacteraceae</taxon>
        <taxon>Salipiger</taxon>
    </lineage>
</organism>
<feature type="transmembrane region" description="Helical" evidence="1">
    <location>
        <begin position="33"/>
        <end position="56"/>
    </location>
</feature>
<dbReference type="AlphaFoldDB" id="A0A8J2ZGW8"/>
<dbReference type="Proteomes" id="UP000617145">
    <property type="component" value="Unassembled WGS sequence"/>
</dbReference>
<evidence type="ECO:0000313" key="3">
    <source>
        <dbReference type="Proteomes" id="UP000617145"/>
    </source>
</evidence>
<dbReference type="RefSeq" id="WP_188788350.1">
    <property type="nucleotide sequence ID" value="NZ_BMJV01000001.1"/>
</dbReference>
<sequence length="195" mass="20022">MTAGGVMRLALETVMAPRMVAQHLLAQEPGREAALTLFALAVVLNALVAGLTLAMAPGTVLPLGYGPVMVAILLGTVLLLLVSAIGSFGRMWGGTGRNRDILFLLSWAQILRAGLQFVLLLLGVVSAGSLGSVLAIAGAVVGIWILANFIDVAHGFGNAWKAAMVLIMAGALASFVLVSVMMTLGFGPDTGINDV</sequence>
<feature type="transmembrane region" description="Helical" evidence="1">
    <location>
        <begin position="130"/>
        <end position="150"/>
    </location>
</feature>
<feature type="transmembrane region" description="Helical" evidence="1">
    <location>
        <begin position="162"/>
        <end position="186"/>
    </location>
</feature>
<evidence type="ECO:0008006" key="4">
    <source>
        <dbReference type="Google" id="ProtNLM"/>
    </source>
</evidence>
<feature type="transmembrane region" description="Helical" evidence="1">
    <location>
        <begin position="101"/>
        <end position="124"/>
    </location>
</feature>
<reference evidence="2" key="2">
    <citation type="submission" date="2020-09" db="EMBL/GenBank/DDBJ databases">
        <authorList>
            <person name="Sun Q."/>
            <person name="Zhou Y."/>
        </authorList>
    </citation>
    <scope>NUCLEOTIDE SEQUENCE</scope>
    <source>
        <strain evidence="2">CGMCC 1.15762</strain>
    </source>
</reference>
<protein>
    <recommendedName>
        <fullName evidence="4">Yip1 domain-containing protein</fullName>
    </recommendedName>
</protein>
<gene>
    <name evidence="2" type="ORF">GCM10011415_04290</name>
</gene>
<keyword evidence="1" id="KW-0812">Transmembrane</keyword>
<proteinExistence type="predicted"/>
<evidence type="ECO:0000256" key="1">
    <source>
        <dbReference type="SAM" id="Phobius"/>
    </source>
</evidence>
<dbReference type="EMBL" id="BMJV01000001">
    <property type="protein sequence ID" value="GGG61354.1"/>
    <property type="molecule type" value="Genomic_DNA"/>
</dbReference>
<keyword evidence="1" id="KW-0472">Membrane</keyword>
<keyword evidence="1" id="KW-1133">Transmembrane helix</keyword>